<evidence type="ECO:0000313" key="5">
    <source>
        <dbReference type="Proteomes" id="UP000215335"/>
    </source>
</evidence>
<dbReference type="AlphaFoldDB" id="A0A232EN79"/>
<dbReference type="EMBL" id="NNAY01003201">
    <property type="protein sequence ID" value="OXU19815.1"/>
    <property type="molecule type" value="Genomic_DNA"/>
</dbReference>
<proteinExistence type="predicted"/>
<gene>
    <name evidence="4" type="ORF">TSAR_012787</name>
</gene>
<evidence type="ECO:0000256" key="1">
    <source>
        <dbReference type="SAM" id="Coils"/>
    </source>
</evidence>
<dbReference type="Proteomes" id="UP000215335">
    <property type="component" value="Unassembled WGS sequence"/>
</dbReference>
<dbReference type="GO" id="GO:0003824">
    <property type="term" value="F:catalytic activity"/>
    <property type="evidence" value="ECO:0007669"/>
    <property type="project" value="InterPro"/>
</dbReference>
<dbReference type="SUPFAM" id="SSF56219">
    <property type="entry name" value="DNase I-like"/>
    <property type="match status" value="1"/>
</dbReference>
<feature type="domain" description="Endonuclease/exonuclease/phosphatase" evidence="3">
    <location>
        <begin position="100"/>
        <end position="203"/>
    </location>
</feature>
<reference evidence="4 5" key="1">
    <citation type="journal article" date="2017" name="Curr. Biol.">
        <title>The Evolution of Venom by Co-option of Single-Copy Genes.</title>
        <authorList>
            <person name="Martinson E.O."/>
            <person name="Mrinalini"/>
            <person name="Kelkar Y.D."/>
            <person name="Chang C.H."/>
            <person name="Werren J.H."/>
        </authorList>
    </citation>
    <scope>NUCLEOTIDE SEQUENCE [LARGE SCALE GENOMIC DNA]</scope>
    <source>
        <strain evidence="4 5">Alberta</strain>
        <tissue evidence="4">Whole body</tissue>
    </source>
</reference>
<keyword evidence="5" id="KW-1185">Reference proteome</keyword>
<feature type="coiled-coil region" evidence="1">
    <location>
        <begin position="304"/>
        <end position="331"/>
    </location>
</feature>
<feature type="compositionally biased region" description="Basic and acidic residues" evidence="2">
    <location>
        <begin position="222"/>
        <end position="258"/>
    </location>
</feature>
<evidence type="ECO:0000259" key="3">
    <source>
        <dbReference type="Pfam" id="PF14529"/>
    </source>
</evidence>
<dbReference type="InterPro" id="IPR036691">
    <property type="entry name" value="Endo/exonu/phosph_ase_sf"/>
</dbReference>
<keyword evidence="1" id="KW-0175">Coiled coil</keyword>
<dbReference type="Pfam" id="PF14529">
    <property type="entry name" value="Exo_endo_phos_2"/>
    <property type="match status" value="1"/>
</dbReference>
<evidence type="ECO:0000256" key="2">
    <source>
        <dbReference type="SAM" id="MobiDB-lite"/>
    </source>
</evidence>
<dbReference type="InterPro" id="IPR005135">
    <property type="entry name" value="Endo/exonuclease/phosphatase"/>
</dbReference>
<sequence>MQPTLRIMTQTANRSLNLADMMIVLAIKQRIDVLVMHAPPMLKHRIPGCRFPTYFVTCSEVDQVDTAIVIFNKDLQPITEEAICNNTCTCLRFKTIIGEIYLISVYCPSEKDIESCLTKLYHFIGEKQVIICIDASVKSVWWSNFCSSDYRGKILEEFILANRLCVMNRKDPRGKINESSADVTLASEKISKCITWELYRDWNSGGKRNVLMEITLKYDETNKSSEHPVETDSGTCEDKGKSYKKSNDDTDFEANHNDHKNKKYQKNDVEDNTKFFIPVAKNFQTELSSDRPKPTKKNNKSLLKVHIETLKEHLRQTKKRLREEKTNKKVQELLNGYYKDTLKNYARAVKEFNKSKISKYSKSPDDNEAWKYNEESKSIKDETINLETVSTSTFQVTEENTSRGCLDFEDDAELSFYGSTSYWEEDNLWIV</sequence>
<protein>
    <recommendedName>
        <fullName evidence="3">Endonuclease/exonuclease/phosphatase domain-containing protein</fullName>
    </recommendedName>
</protein>
<dbReference type="Gene3D" id="3.60.10.10">
    <property type="entry name" value="Endonuclease/exonuclease/phosphatase"/>
    <property type="match status" value="1"/>
</dbReference>
<comment type="caution">
    <text evidence="4">The sequence shown here is derived from an EMBL/GenBank/DDBJ whole genome shotgun (WGS) entry which is preliminary data.</text>
</comment>
<feature type="region of interest" description="Disordered" evidence="2">
    <location>
        <begin position="222"/>
        <end position="262"/>
    </location>
</feature>
<evidence type="ECO:0000313" key="4">
    <source>
        <dbReference type="EMBL" id="OXU19815.1"/>
    </source>
</evidence>
<name>A0A232EN79_9HYME</name>
<organism evidence="4 5">
    <name type="scientific">Trichomalopsis sarcophagae</name>
    <dbReference type="NCBI Taxonomy" id="543379"/>
    <lineage>
        <taxon>Eukaryota</taxon>
        <taxon>Metazoa</taxon>
        <taxon>Ecdysozoa</taxon>
        <taxon>Arthropoda</taxon>
        <taxon>Hexapoda</taxon>
        <taxon>Insecta</taxon>
        <taxon>Pterygota</taxon>
        <taxon>Neoptera</taxon>
        <taxon>Endopterygota</taxon>
        <taxon>Hymenoptera</taxon>
        <taxon>Apocrita</taxon>
        <taxon>Proctotrupomorpha</taxon>
        <taxon>Chalcidoidea</taxon>
        <taxon>Pteromalidae</taxon>
        <taxon>Pteromalinae</taxon>
        <taxon>Trichomalopsis</taxon>
    </lineage>
</organism>
<accession>A0A232EN79</accession>